<evidence type="ECO:0000313" key="1">
    <source>
        <dbReference type="EMBL" id="TXL70531.1"/>
    </source>
</evidence>
<dbReference type="EMBL" id="VDUZ01000057">
    <property type="protein sequence ID" value="TXL70531.1"/>
    <property type="molecule type" value="Genomic_DNA"/>
</dbReference>
<gene>
    <name evidence="1" type="ORF">FHP25_33900</name>
</gene>
<accession>A0A5C8P9T3</accession>
<dbReference type="Gene3D" id="1.10.340.30">
    <property type="entry name" value="Hypothetical protein, domain 2"/>
    <property type="match status" value="1"/>
</dbReference>
<name>A0A5C8P9T3_9HYPH</name>
<reference evidence="1 2" key="1">
    <citation type="submission" date="2019-06" db="EMBL/GenBank/DDBJ databases">
        <title>New taxonomy in bacterial strain CC-CFT640, isolated from vineyard.</title>
        <authorList>
            <person name="Lin S.-Y."/>
            <person name="Tsai C.-F."/>
            <person name="Young C.-C."/>
        </authorList>
    </citation>
    <scope>NUCLEOTIDE SEQUENCE [LARGE SCALE GENOMIC DNA]</scope>
    <source>
        <strain evidence="1 2">CC-CFT640</strain>
    </source>
</reference>
<dbReference type="PANTHER" id="PTHR30037">
    <property type="entry name" value="DNA-3-METHYLADENINE GLYCOSYLASE 1"/>
    <property type="match status" value="1"/>
</dbReference>
<protein>
    <submittedName>
        <fullName evidence="1">DNA-3-methyladenine glycosylase I</fullName>
    </submittedName>
</protein>
<keyword evidence="2" id="KW-1185">Reference proteome</keyword>
<dbReference type="Pfam" id="PF03352">
    <property type="entry name" value="Adenine_glyco"/>
    <property type="match status" value="1"/>
</dbReference>
<dbReference type="InterPro" id="IPR052891">
    <property type="entry name" value="DNA-3mA_glycosylase"/>
</dbReference>
<dbReference type="GO" id="GO:0006284">
    <property type="term" value="P:base-excision repair"/>
    <property type="evidence" value="ECO:0007669"/>
    <property type="project" value="InterPro"/>
</dbReference>
<dbReference type="OrthoDB" id="9795156at2"/>
<dbReference type="GO" id="GO:0008725">
    <property type="term" value="F:DNA-3-methyladenine glycosylase activity"/>
    <property type="evidence" value="ECO:0007669"/>
    <property type="project" value="InterPro"/>
</dbReference>
<comment type="caution">
    <text evidence="1">The sequence shown here is derived from an EMBL/GenBank/DDBJ whole genome shotgun (WGS) entry which is preliminary data.</text>
</comment>
<dbReference type="PANTHER" id="PTHR30037:SF3">
    <property type="entry name" value="BLR0857 PROTEIN"/>
    <property type="match status" value="1"/>
</dbReference>
<organism evidence="1 2">
    <name type="scientific">Vineibacter terrae</name>
    <dbReference type="NCBI Taxonomy" id="2586908"/>
    <lineage>
        <taxon>Bacteria</taxon>
        <taxon>Pseudomonadati</taxon>
        <taxon>Pseudomonadota</taxon>
        <taxon>Alphaproteobacteria</taxon>
        <taxon>Hyphomicrobiales</taxon>
        <taxon>Vineibacter</taxon>
    </lineage>
</organism>
<dbReference type="InterPro" id="IPR005019">
    <property type="entry name" value="Adenine_glyco"/>
</dbReference>
<dbReference type="InterPro" id="IPR011257">
    <property type="entry name" value="DNA_glycosylase"/>
</dbReference>
<sequence>MPSSFKTIHARAAKRKGGERALADLLPPPPDAKALARLKDDRALAEMTKRIFSAGFVWSVIENKWPGFEEAFLGFVPQRLLFETEEFWHALTRDQRIVRNGAKIMAVRDNAKLVTEIAAEHGSFGKFLAAWPATDQIGLLELLAKRGARLGGNTGQYLLRFIGKDGFVLSRDVIACLRDSGLDIAEQPTSKKDRRKIQDQFNAWAAESGLPVLHVSRICAMSIGPNYEAEALRRMGSGEE</sequence>
<dbReference type="AlphaFoldDB" id="A0A5C8P9T3"/>
<proteinExistence type="predicted"/>
<evidence type="ECO:0000313" key="2">
    <source>
        <dbReference type="Proteomes" id="UP000321638"/>
    </source>
</evidence>
<dbReference type="RefSeq" id="WP_147851444.1">
    <property type="nucleotide sequence ID" value="NZ_VDUZ01000057.1"/>
</dbReference>
<dbReference type="Proteomes" id="UP000321638">
    <property type="component" value="Unassembled WGS sequence"/>
</dbReference>
<dbReference type="SUPFAM" id="SSF48150">
    <property type="entry name" value="DNA-glycosylase"/>
    <property type="match status" value="1"/>
</dbReference>